<keyword evidence="2" id="KW-1185">Reference proteome</keyword>
<dbReference type="InterPro" id="IPR022534">
    <property type="entry name" value="DUF2563"/>
</dbReference>
<accession>A0A1X1YE20</accession>
<evidence type="ECO:0000313" key="2">
    <source>
        <dbReference type="Proteomes" id="UP000466396"/>
    </source>
</evidence>
<sequence>MLHSGATAVFSDFPAVETFHDAVSAAHARHVRTLRARQEALTEAGRSGHRAAMVFTDMDDGNAIGLRVV</sequence>
<dbReference type="Proteomes" id="UP000466396">
    <property type="component" value="Chromosome"/>
</dbReference>
<reference evidence="1 2" key="1">
    <citation type="journal article" date="2019" name="Emerg. Microbes Infect.">
        <title>Comprehensive subspecies identification of 175 nontuberculous mycobacteria species based on 7547 genomic profiles.</title>
        <authorList>
            <person name="Matsumoto Y."/>
            <person name="Kinjo T."/>
            <person name="Motooka D."/>
            <person name="Nabeya D."/>
            <person name="Jung N."/>
            <person name="Uechi K."/>
            <person name="Horii T."/>
            <person name="Iida T."/>
            <person name="Fujita J."/>
            <person name="Nakamura S."/>
        </authorList>
    </citation>
    <scope>NUCLEOTIDE SEQUENCE [LARGE SCALE GENOMIC DNA]</scope>
    <source>
        <strain evidence="1 2">JCM 15657</strain>
    </source>
</reference>
<dbReference type="RefSeq" id="WP_163745482.1">
    <property type="nucleotide sequence ID" value="NZ_AP022581.1"/>
</dbReference>
<evidence type="ECO:0000313" key="1">
    <source>
        <dbReference type="EMBL" id="BBX96783.1"/>
    </source>
</evidence>
<dbReference type="KEGG" id="mlj:MLAC_20770"/>
<protein>
    <submittedName>
        <fullName evidence="1">Uncharacterized protein</fullName>
    </submittedName>
</protein>
<organism evidence="1 2">
    <name type="scientific">Mycobacterium lacus</name>
    <dbReference type="NCBI Taxonomy" id="169765"/>
    <lineage>
        <taxon>Bacteria</taxon>
        <taxon>Bacillati</taxon>
        <taxon>Actinomycetota</taxon>
        <taxon>Actinomycetes</taxon>
        <taxon>Mycobacteriales</taxon>
        <taxon>Mycobacteriaceae</taxon>
        <taxon>Mycobacterium</taxon>
    </lineage>
</organism>
<dbReference type="EMBL" id="AP022581">
    <property type="protein sequence ID" value="BBX96783.1"/>
    <property type="molecule type" value="Genomic_DNA"/>
</dbReference>
<proteinExistence type="predicted"/>
<dbReference type="Pfam" id="PF10817">
    <property type="entry name" value="DUF2563"/>
    <property type="match status" value="1"/>
</dbReference>
<dbReference type="AlphaFoldDB" id="A0A1X1YE20"/>
<gene>
    <name evidence="1" type="ORF">MLAC_20770</name>
</gene>
<dbReference type="STRING" id="169765.AWC15_17985"/>
<name>A0A1X1YE20_9MYCO</name>